<dbReference type="GO" id="GO:0005886">
    <property type="term" value="C:plasma membrane"/>
    <property type="evidence" value="ECO:0007669"/>
    <property type="project" value="UniProtKB-SubCell"/>
</dbReference>
<comment type="caution">
    <text evidence="17">The sequence shown here is derived from an EMBL/GenBank/DDBJ whole genome shotgun (WGS) entry which is preliminary data.</text>
</comment>
<evidence type="ECO:0000256" key="12">
    <source>
        <dbReference type="ARBA" id="ARBA00023136"/>
    </source>
</evidence>
<evidence type="ECO:0000256" key="3">
    <source>
        <dbReference type="ARBA" id="ARBA00004496"/>
    </source>
</evidence>
<evidence type="ECO:0000256" key="1">
    <source>
        <dbReference type="ARBA" id="ARBA00004173"/>
    </source>
</evidence>
<name>A0AAW1N0H0_POPJA</name>
<evidence type="ECO:0000256" key="4">
    <source>
        <dbReference type="ARBA" id="ARBA00007663"/>
    </source>
</evidence>
<dbReference type="EMBL" id="JASPKY010000014">
    <property type="protein sequence ID" value="KAK9753348.1"/>
    <property type="molecule type" value="Genomic_DNA"/>
</dbReference>
<keyword evidence="11" id="KW-0496">Mitochondrion</keyword>
<evidence type="ECO:0000256" key="8">
    <source>
        <dbReference type="ARBA" id="ARBA00022490"/>
    </source>
</evidence>
<comment type="subcellular location">
    <subcellularLocation>
        <location evidence="2">Cell membrane</location>
        <topology evidence="2">Peripheral membrane protein</topology>
    </subcellularLocation>
    <subcellularLocation>
        <location evidence="3">Cytoplasm</location>
    </subcellularLocation>
    <subcellularLocation>
        <location evidence="1">Mitochondrion</location>
    </subcellularLocation>
</comment>
<comment type="catalytic activity">
    <reaction evidence="13">
        <text>L-threonine + hydrogencarbonate + ATP = L-threonylcarbamoyladenylate + diphosphate + H2O</text>
        <dbReference type="Rhea" id="RHEA:36407"/>
        <dbReference type="ChEBI" id="CHEBI:15377"/>
        <dbReference type="ChEBI" id="CHEBI:17544"/>
        <dbReference type="ChEBI" id="CHEBI:30616"/>
        <dbReference type="ChEBI" id="CHEBI:33019"/>
        <dbReference type="ChEBI" id="CHEBI:57926"/>
        <dbReference type="ChEBI" id="CHEBI:73682"/>
        <dbReference type="EC" id="2.7.7.87"/>
    </reaction>
</comment>
<comment type="function">
    <text evidence="14">Cytoplasmic and mitochondrial threonylcarbamoyl-AMP synthase required for the formation of a threonylcarbamoyl group on adenosine at position 37 (t(6)A37) in tRNAs that read codons beginning with adenine. Catalyzes the conversion of L-threonine, HCO(3)(-)/CO(2) and ATP to give threonylcarbamoyl-AMP (TC-AMP) as the acyladenylate intermediate, with the release of diphosphate. Participates in t(6)A37 formation in cytoplasmic and mitochondrial tRNAs. May regulate the activity of some transporters.</text>
</comment>
<dbReference type="AlphaFoldDB" id="A0AAW1N0H0"/>
<keyword evidence="9" id="KW-0808">Transferase</keyword>
<dbReference type="GO" id="GO:0000049">
    <property type="term" value="F:tRNA binding"/>
    <property type="evidence" value="ECO:0007669"/>
    <property type="project" value="TreeGrafter"/>
</dbReference>
<dbReference type="PROSITE" id="PS51163">
    <property type="entry name" value="YRDC"/>
    <property type="match status" value="1"/>
</dbReference>
<evidence type="ECO:0000256" key="14">
    <source>
        <dbReference type="ARBA" id="ARBA00058524"/>
    </source>
</evidence>
<evidence type="ECO:0000256" key="5">
    <source>
        <dbReference type="ARBA" id="ARBA00012584"/>
    </source>
</evidence>
<proteinExistence type="inferred from homology"/>
<feature type="domain" description="YrdC-like" evidence="16">
    <location>
        <begin position="10"/>
        <end position="198"/>
    </location>
</feature>
<evidence type="ECO:0000256" key="15">
    <source>
        <dbReference type="ARBA" id="ARBA00063146"/>
    </source>
</evidence>
<evidence type="ECO:0000313" key="17">
    <source>
        <dbReference type="EMBL" id="KAK9753348.1"/>
    </source>
</evidence>
<dbReference type="InterPro" id="IPR050156">
    <property type="entry name" value="TC-AMP_synthase_SUA5"/>
</dbReference>
<comment type="subunit">
    <text evidence="15">Interacts with RSC1A1.</text>
</comment>
<keyword evidence="18" id="KW-1185">Reference proteome</keyword>
<evidence type="ECO:0000256" key="10">
    <source>
        <dbReference type="ARBA" id="ARBA00022946"/>
    </source>
</evidence>
<dbReference type="GO" id="GO:0005739">
    <property type="term" value="C:mitochondrion"/>
    <property type="evidence" value="ECO:0007669"/>
    <property type="project" value="UniProtKB-SubCell"/>
</dbReference>
<protein>
    <recommendedName>
        <fullName evidence="6">Threonylcarbamoyl-AMP synthase</fullName>
        <ecNumber evidence="5">2.7.7.87</ecNumber>
    </recommendedName>
</protein>
<organism evidence="17 18">
    <name type="scientific">Popillia japonica</name>
    <name type="common">Japanese beetle</name>
    <dbReference type="NCBI Taxonomy" id="7064"/>
    <lineage>
        <taxon>Eukaryota</taxon>
        <taxon>Metazoa</taxon>
        <taxon>Ecdysozoa</taxon>
        <taxon>Arthropoda</taxon>
        <taxon>Hexapoda</taxon>
        <taxon>Insecta</taxon>
        <taxon>Pterygota</taxon>
        <taxon>Neoptera</taxon>
        <taxon>Endopterygota</taxon>
        <taxon>Coleoptera</taxon>
        <taxon>Polyphaga</taxon>
        <taxon>Scarabaeiformia</taxon>
        <taxon>Scarabaeidae</taxon>
        <taxon>Rutelinae</taxon>
        <taxon>Popillia</taxon>
    </lineage>
</organism>
<keyword evidence="7" id="KW-1003">Cell membrane</keyword>
<dbReference type="PANTHER" id="PTHR17490:SF10">
    <property type="entry name" value="THREONYLCARBAMOYL-AMP SYNTHASE"/>
    <property type="match status" value="1"/>
</dbReference>
<dbReference type="Pfam" id="PF01300">
    <property type="entry name" value="Sua5_yciO_yrdC"/>
    <property type="match status" value="1"/>
</dbReference>
<sequence>MAPQISVNNPEAIPFAIEILKLGGVIALPTDTVYGIACCATNVQAVNKLYDIKARNENKPVAICVGQVCDIEKWAQVQHLPNKLLKSLLPGPVTLVLKCANKLDKSLNFDGKIGIRIPDYEFIKNICNGLNVPLALTSANLSGDPSSVDVCEFKGLWPKLSGILDGGRLGIGDSNRGASTVVDLCEPGYYKIIRDGIAPSKTCEILNSFGLKEYITSI</sequence>
<dbReference type="SUPFAM" id="SSF55821">
    <property type="entry name" value="YrdC/RibB"/>
    <property type="match status" value="1"/>
</dbReference>
<comment type="similarity">
    <text evidence="4">Belongs to the SUA5 family.</text>
</comment>
<keyword evidence="10" id="KW-0809">Transit peptide</keyword>
<gene>
    <name evidence="17" type="ORF">QE152_g3528</name>
</gene>
<evidence type="ECO:0000256" key="7">
    <source>
        <dbReference type="ARBA" id="ARBA00022475"/>
    </source>
</evidence>
<dbReference type="EC" id="2.7.7.87" evidence="5"/>
<keyword evidence="8" id="KW-0963">Cytoplasm</keyword>
<reference evidence="17 18" key="1">
    <citation type="journal article" date="2024" name="BMC Genomics">
        <title>De novo assembly and annotation of Popillia japonica's genome with initial clues to its potential as an invasive pest.</title>
        <authorList>
            <person name="Cucini C."/>
            <person name="Boschi S."/>
            <person name="Funari R."/>
            <person name="Cardaioli E."/>
            <person name="Iannotti N."/>
            <person name="Marturano G."/>
            <person name="Paoli F."/>
            <person name="Bruttini M."/>
            <person name="Carapelli A."/>
            <person name="Frati F."/>
            <person name="Nardi F."/>
        </authorList>
    </citation>
    <scope>NUCLEOTIDE SEQUENCE [LARGE SCALE GENOMIC DNA]</scope>
    <source>
        <strain evidence="17">DMR45628</strain>
    </source>
</reference>
<evidence type="ECO:0000256" key="9">
    <source>
        <dbReference type="ARBA" id="ARBA00022679"/>
    </source>
</evidence>
<evidence type="ECO:0000313" key="18">
    <source>
        <dbReference type="Proteomes" id="UP001458880"/>
    </source>
</evidence>
<dbReference type="FunFam" id="3.90.870.10:FF:000007">
    <property type="entry name" value="YrdC N6-threonylcarbamoyltransferase domain containing"/>
    <property type="match status" value="1"/>
</dbReference>
<evidence type="ECO:0000256" key="11">
    <source>
        <dbReference type="ARBA" id="ARBA00023128"/>
    </source>
</evidence>
<dbReference type="InterPro" id="IPR006070">
    <property type="entry name" value="Sua5-like_dom"/>
</dbReference>
<dbReference type="Gene3D" id="3.90.870.10">
    <property type="entry name" value="DHBP synthase"/>
    <property type="match status" value="1"/>
</dbReference>
<evidence type="ECO:0000259" key="16">
    <source>
        <dbReference type="PROSITE" id="PS51163"/>
    </source>
</evidence>
<dbReference type="GO" id="GO:0061710">
    <property type="term" value="F:L-threonylcarbamoyladenylate synthase"/>
    <property type="evidence" value="ECO:0007669"/>
    <property type="project" value="UniProtKB-EC"/>
</dbReference>
<dbReference type="Proteomes" id="UP001458880">
    <property type="component" value="Unassembled WGS sequence"/>
</dbReference>
<dbReference type="GO" id="GO:0003725">
    <property type="term" value="F:double-stranded RNA binding"/>
    <property type="evidence" value="ECO:0007669"/>
    <property type="project" value="InterPro"/>
</dbReference>
<keyword evidence="12" id="KW-0472">Membrane</keyword>
<dbReference type="GO" id="GO:0006450">
    <property type="term" value="P:regulation of translational fidelity"/>
    <property type="evidence" value="ECO:0007669"/>
    <property type="project" value="TreeGrafter"/>
</dbReference>
<accession>A0AAW1N0H0</accession>
<evidence type="ECO:0000256" key="2">
    <source>
        <dbReference type="ARBA" id="ARBA00004202"/>
    </source>
</evidence>
<dbReference type="NCBIfam" id="TIGR00057">
    <property type="entry name" value="L-threonylcarbamoyladenylate synthase"/>
    <property type="match status" value="1"/>
</dbReference>
<evidence type="ECO:0000256" key="13">
    <source>
        <dbReference type="ARBA" id="ARBA00048366"/>
    </source>
</evidence>
<dbReference type="PANTHER" id="PTHR17490">
    <property type="entry name" value="SUA5"/>
    <property type="match status" value="1"/>
</dbReference>
<dbReference type="InterPro" id="IPR017945">
    <property type="entry name" value="DHBP_synth_RibB-like_a/b_dom"/>
</dbReference>
<evidence type="ECO:0000256" key="6">
    <source>
        <dbReference type="ARBA" id="ARBA00015492"/>
    </source>
</evidence>